<evidence type="ECO:0000313" key="3">
    <source>
        <dbReference type="EMBL" id="KRL11060.1"/>
    </source>
</evidence>
<dbReference type="Gene3D" id="3.90.180.10">
    <property type="entry name" value="Medium-chain alcohol dehydrogenases, catalytic domain"/>
    <property type="match status" value="1"/>
</dbReference>
<name>A0A0R1MYJ4_9LACO</name>
<keyword evidence="4" id="KW-1185">Reference proteome</keyword>
<evidence type="ECO:0000313" key="4">
    <source>
        <dbReference type="Proteomes" id="UP000051330"/>
    </source>
</evidence>
<dbReference type="AlphaFoldDB" id="A0A0R1MYJ4"/>
<feature type="domain" description="Enoyl reductase (ER)" evidence="2">
    <location>
        <begin position="10"/>
        <end position="309"/>
    </location>
</feature>
<dbReference type="InterPro" id="IPR036291">
    <property type="entry name" value="NAD(P)-bd_dom_sf"/>
</dbReference>
<protein>
    <submittedName>
        <fullName evidence="3">NADPH quinone reductase</fullName>
    </submittedName>
</protein>
<dbReference type="InterPro" id="IPR011032">
    <property type="entry name" value="GroES-like_sf"/>
</dbReference>
<sequence length="324" mass="34210">MQAFGFNQFGGPEVFTAIDRPAPQPKAGQVAIQVIGFGFNPYDASLRRGEQANNRPLSFPIVPGQDVVGKITALGDGVTEYKIGDIVMNHRPLRGYADVVTASLAKVAPKSQALSFLDAAALPNAGVTAYALVHSLGHLEKGQRIAVIGASGSVGSLAVQLAKYAGASVLAVAGQRHADFIHWLLPDDVYFYDGPMQHNADWAHQFDLVVDAATNGTNGELAAWLVKPSGTITTVGDTGNIPAVEDVTIAAAGGKQPISDHDILMYYNHMAETYGLTVRVAKQVSFDATGVQEAHTLLDQGGVPGKIVAIKPHGRTTRHTPDDQ</sequence>
<dbReference type="InterPro" id="IPR051603">
    <property type="entry name" value="Zinc-ADH_QOR/CCCR"/>
</dbReference>
<evidence type="ECO:0000256" key="1">
    <source>
        <dbReference type="ARBA" id="ARBA00022857"/>
    </source>
</evidence>
<dbReference type="STRING" id="1423792.FD09_GL000784"/>
<dbReference type="SMART" id="SM00829">
    <property type="entry name" value="PKS_ER"/>
    <property type="match status" value="1"/>
</dbReference>
<dbReference type="Gene3D" id="3.40.50.720">
    <property type="entry name" value="NAD(P)-binding Rossmann-like Domain"/>
    <property type="match status" value="1"/>
</dbReference>
<dbReference type="OrthoDB" id="9792162at2"/>
<organism evidence="3 4">
    <name type="scientific">Schleiferilactobacillus perolens DSM 12744</name>
    <dbReference type="NCBI Taxonomy" id="1423792"/>
    <lineage>
        <taxon>Bacteria</taxon>
        <taxon>Bacillati</taxon>
        <taxon>Bacillota</taxon>
        <taxon>Bacilli</taxon>
        <taxon>Lactobacillales</taxon>
        <taxon>Lactobacillaceae</taxon>
        <taxon>Schleiferilactobacillus</taxon>
    </lineage>
</organism>
<dbReference type="GO" id="GO:0016491">
    <property type="term" value="F:oxidoreductase activity"/>
    <property type="evidence" value="ECO:0007669"/>
    <property type="project" value="InterPro"/>
</dbReference>
<dbReference type="SUPFAM" id="SSF51735">
    <property type="entry name" value="NAD(P)-binding Rossmann-fold domains"/>
    <property type="match status" value="1"/>
</dbReference>
<evidence type="ECO:0000259" key="2">
    <source>
        <dbReference type="SMART" id="SM00829"/>
    </source>
</evidence>
<dbReference type="CDD" id="cd05289">
    <property type="entry name" value="MDR_like_2"/>
    <property type="match status" value="1"/>
</dbReference>
<keyword evidence="1" id="KW-0521">NADP</keyword>
<proteinExistence type="predicted"/>
<dbReference type="EMBL" id="AZEC01000013">
    <property type="protein sequence ID" value="KRL11060.1"/>
    <property type="molecule type" value="Genomic_DNA"/>
</dbReference>
<dbReference type="RefSeq" id="WP_057821737.1">
    <property type="nucleotide sequence ID" value="NZ_AZEC01000013.1"/>
</dbReference>
<dbReference type="InterPro" id="IPR020843">
    <property type="entry name" value="ER"/>
</dbReference>
<accession>A0A0R1MYJ4</accession>
<dbReference type="Proteomes" id="UP000051330">
    <property type="component" value="Unassembled WGS sequence"/>
</dbReference>
<dbReference type="PANTHER" id="PTHR44154">
    <property type="entry name" value="QUINONE OXIDOREDUCTASE"/>
    <property type="match status" value="1"/>
</dbReference>
<dbReference type="PANTHER" id="PTHR44154:SF1">
    <property type="entry name" value="QUINONE OXIDOREDUCTASE"/>
    <property type="match status" value="1"/>
</dbReference>
<dbReference type="Pfam" id="PF08240">
    <property type="entry name" value="ADH_N"/>
    <property type="match status" value="1"/>
</dbReference>
<dbReference type="InterPro" id="IPR013154">
    <property type="entry name" value="ADH-like_N"/>
</dbReference>
<reference evidence="3 4" key="1">
    <citation type="journal article" date="2015" name="Genome Announc.">
        <title>Expanding the biotechnology potential of lactobacilli through comparative genomics of 213 strains and associated genera.</title>
        <authorList>
            <person name="Sun Z."/>
            <person name="Harris H.M."/>
            <person name="McCann A."/>
            <person name="Guo C."/>
            <person name="Argimon S."/>
            <person name="Zhang W."/>
            <person name="Yang X."/>
            <person name="Jeffery I.B."/>
            <person name="Cooney J.C."/>
            <person name="Kagawa T.F."/>
            <person name="Liu W."/>
            <person name="Song Y."/>
            <person name="Salvetti E."/>
            <person name="Wrobel A."/>
            <person name="Rasinkangas P."/>
            <person name="Parkhill J."/>
            <person name="Rea M.C."/>
            <person name="O'Sullivan O."/>
            <person name="Ritari J."/>
            <person name="Douillard F.P."/>
            <person name="Paul Ross R."/>
            <person name="Yang R."/>
            <person name="Briner A.E."/>
            <person name="Felis G.E."/>
            <person name="de Vos W.M."/>
            <person name="Barrangou R."/>
            <person name="Klaenhammer T.R."/>
            <person name="Caufield P.W."/>
            <person name="Cui Y."/>
            <person name="Zhang H."/>
            <person name="O'Toole P.W."/>
        </authorList>
    </citation>
    <scope>NUCLEOTIDE SEQUENCE [LARGE SCALE GENOMIC DNA]</scope>
    <source>
        <strain evidence="3 4">DSM 12744</strain>
    </source>
</reference>
<gene>
    <name evidence="3" type="ORF">FD09_GL000784</name>
</gene>
<dbReference type="PATRIC" id="fig|1423792.3.peg.800"/>
<comment type="caution">
    <text evidence="3">The sequence shown here is derived from an EMBL/GenBank/DDBJ whole genome shotgun (WGS) entry which is preliminary data.</text>
</comment>
<dbReference type="SUPFAM" id="SSF50129">
    <property type="entry name" value="GroES-like"/>
    <property type="match status" value="1"/>
</dbReference>